<name>A0A9P5XK42_9AGAR</name>
<feature type="region of interest" description="Disordered" evidence="4">
    <location>
        <begin position="502"/>
        <end position="527"/>
    </location>
</feature>
<dbReference type="AlphaFoldDB" id="A0A9P5XK42"/>
<keyword evidence="1 3" id="KW-0853">WD repeat</keyword>
<dbReference type="PANTHER" id="PTHR15574:SF40">
    <property type="entry name" value="WD AND TETRATRICOPEPTIDE REPEATS PROTEIN 1"/>
    <property type="match status" value="1"/>
</dbReference>
<dbReference type="PROSITE" id="PS50294">
    <property type="entry name" value="WD_REPEATS_REGION"/>
    <property type="match status" value="1"/>
</dbReference>
<dbReference type="Pfam" id="PF00400">
    <property type="entry name" value="WD40"/>
    <property type="match status" value="3"/>
</dbReference>
<evidence type="ECO:0000256" key="1">
    <source>
        <dbReference type="ARBA" id="ARBA00022574"/>
    </source>
</evidence>
<keyword evidence="6" id="KW-1185">Reference proteome</keyword>
<gene>
    <name evidence="5" type="ORF">P691DRAFT_720696</name>
</gene>
<evidence type="ECO:0000256" key="4">
    <source>
        <dbReference type="SAM" id="MobiDB-lite"/>
    </source>
</evidence>
<dbReference type="GO" id="GO:0005737">
    <property type="term" value="C:cytoplasm"/>
    <property type="evidence" value="ECO:0007669"/>
    <property type="project" value="TreeGrafter"/>
</dbReference>
<dbReference type="SUPFAM" id="SSF50978">
    <property type="entry name" value="WD40 repeat-like"/>
    <property type="match status" value="1"/>
</dbReference>
<feature type="region of interest" description="Disordered" evidence="4">
    <location>
        <begin position="437"/>
        <end position="459"/>
    </location>
</feature>
<dbReference type="Proteomes" id="UP000807342">
    <property type="component" value="Unassembled WGS sequence"/>
</dbReference>
<dbReference type="InterPro" id="IPR045151">
    <property type="entry name" value="DCAF8"/>
</dbReference>
<dbReference type="PROSITE" id="PS50082">
    <property type="entry name" value="WD_REPEATS_2"/>
    <property type="match status" value="1"/>
</dbReference>
<reference evidence="5" key="1">
    <citation type="submission" date="2020-11" db="EMBL/GenBank/DDBJ databases">
        <authorList>
            <consortium name="DOE Joint Genome Institute"/>
            <person name="Ahrendt S."/>
            <person name="Riley R."/>
            <person name="Andreopoulos W."/>
            <person name="Labutti K."/>
            <person name="Pangilinan J."/>
            <person name="Ruiz-Duenas F.J."/>
            <person name="Barrasa J.M."/>
            <person name="Sanchez-Garcia M."/>
            <person name="Camarero S."/>
            <person name="Miyauchi S."/>
            <person name="Serrano A."/>
            <person name="Linde D."/>
            <person name="Babiker R."/>
            <person name="Drula E."/>
            <person name="Ayuso-Fernandez I."/>
            <person name="Pacheco R."/>
            <person name="Padilla G."/>
            <person name="Ferreira P."/>
            <person name="Barriuso J."/>
            <person name="Kellner H."/>
            <person name="Castanera R."/>
            <person name="Alfaro M."/>
            <person name="Ramirez L."/>
            <person name="Pisabarro A.G."/>
            <person name="Kuo A."/>
            <person name="Tritt A."/>
            <person name="Lipzen A."/>
            <person name="He G."/>
            <person name="Yan M."/>
            <person name="Ng V."/>
            <person name="Cullen D."/>
            <person name="Martin F."/>
            <person name="Rosso M.-N."/>
            <person name="Henrissat B."/>
            <person name="Hibbett D."/>
            <person name="Martinez A.T."/>
            <person name="Grigoriev I.V."/>
        </authorList>
    </citation>
    <scope>NUCLEOTIDE SEQUENCE</scope>
    <source>
        <strain evidence="5">MF-IS2</strain>
    </source>
</reference>
<feature type="compositionally biased region" description="Acidic residues" evidence="4">
    <location>
        <begin position="514"/>
        <end position="527"/>
    </location>
</feature>
<dbReference type="PANTHER" id="PTHR15574">
    <property type="entry name" value="WD REPEAT DOMAIN-CONTAINING FAMILY"/>
    <property type="match status" value="1"/>
</dbReference>
<dbReference type="Gene3D" id="2.130.10.10">
    <property type="entry name" value="YVTN repeat-like/Quinoprotein amine dehydrogenase"/>
    <property type="match status" value="2"/>
</dbReference>
<evidence type="ECO:0000256" key="3">
    <source>
        <dbReference type="PROSITE-ProRule" id="PRU00221"/>
    </source>
</evidence>
<dbReference type="OrthoDB" id="4869960at2759"/>
<dbReference type="GO" id="GO:0045717">
    <property type="term" value="P:negative regulation of fatty acid biosynthetic process"/>
    <property type="evidence" value="ECO:0007669"/>
    <property type="project" value="TreeGrafter"/>
</dbReference>
<protein>
    <submittedName>
        <fullName evidence="5">WD40 repeat-like protein</fullName>
    </submittedName>
</protein>
<dbReference type="InterPro" id="IPR036322">
    <property type="entry name" value="WD40_repeat_dom_sf"/>
</dbReference>
<feature type="repeat" description="WD" evidence="3">
    <location>
        <begin position="53"/>
        <end position="95"/>
    </location>
</feature>
<sequence length="527" mass="58292">MTSITHPDCSRWASTRRTHGRVTSIGLQSFTNRSRADILESIFSEGFQYSRSLNAHTSCVNALAFSNGEGQFLASGGDDLKICLWDFYQEDVVEPIGSFVGPRGIILNLTFSASNRYLFSGGIGGTIFQYDISYLGSSQAQISGRSSNATRDDETIRSISCHPSQDGVYLSGSDHGRIIRNDEREDRPSRAQNTLQLKSEVTGAYYHPNMEHIFLTSEQSGAVCLRDDRMAFGPLSRRSRDGVVQVYNTKLAKRNYGHLSIPEASSIAFDRDGSRFAVTMLHWYPTIYSISDSNPIAICTGKNGPDGIPVPSEERSYSNSCTTKNGSFGSPGLETDELYAAGSDDFRGYVWRLPPTPELVSRRQEFSPSAWQSQDTTEITAFTSDSKDKKYVPVELSTPLCRLTGHESIVNTAVFHPHFLHVLTSGVERRIVLHSPTPSSPCAQDLAPSPTNVRQLDTDGTSDRLNYYQALTGESMLVDEHRTISLFDHILREEGDADVFSVRQWRDSDNSSSDGDDDSDSDDGIDI</sequence>
<dbReference type="GO" id="GO:0080008">
    <property type="term" value="C:Cul4-RING E3 ubiquitin ligase complex"/>
    <property type="evidence" value="ECO:0007669"/>
    <property type="project" value="TreeGrafter"/>
</dbReference>
<proteinExistence type="predicted"/>
<evidence type="ECO:0000313" key="5">
    <source>
        <dbReference type="EMBL" id="KAF9452912.1"/>
    </source>
</evidence>
<keyword evidence="2" id="KW-0677">Repeat</keyword>
<dbReference type="SMART" id="SM00320">
    <property type="entry name" value="WD40"/>
    <property type="match status" value="4"/>
</dbReference>
<dbReference type="InterPro" id="IPR015943">
    <property type="entry name" value="WD40/YVTN_repeat-like_dom_sf"/>
</dbReference>
<dbReference type="EMBL" id="MU151066">
    <property type="protein sequence ID" value="KAF9452912.1"/>
    <property type="molecule type" value="Genomic_DNA"/>
</dbReference>
<evidence type="ECO:0000256" key="2">
    <source>
        <dbReference type="ARBA" id="ARBA00022737"/>
    </source>
</evidence>
<comment type="caution">
    <text evidence="5">The sequence shown here is derived from an EMBL/GenBank/DDBJ whole genome shotgun (WGS) entry which is preliminary data.</text>
</comment>
<evidence type="ECO:0000313" key="6">
    <source>
        <dbReference type="Proteomes" id="UP000807342"/>
    </source>
</evidence>
<feature type="compositionally biased region" description="Polar residues" evidence="4">
    <location>
        <begin position="449"/>
        <end position="459"/>
    </location>
</feature>
<dbReference type="InterPro" id="IPR001680">
    <property type="entry name" value="WD40_rpt"/>
</dbReference>
<accession>A0A9P5XK42</accession>
<organism evidence="5 6">
    <name type="scientific">Macrolepiota fuliginosa MF-IS2</name>
    <dbReference type="NCBI Taxonomy" id="1400762"/>
    <lineage>
        <taxon>Eukaryota</taxon>
        <taxon>Fungi</taxon>
        <taxon>Dikarya</taxon>
        <taxon>Basidiomycota</taxon>
        <taxon>Agaricomycotina</taxon>
        <taxon>Agaricomycetes</taxon>
        <taxon>Agaricomycetidae</taxon>
        <taxon>Agaricales</taxon>
        <taxon>Agaricineae</taxon>
        <taxon>Agaricaceae</taxon>
        <taxon>Macrolepiota</taxon>
    </lineage>
</organism>